<accession>A0A671P0L7</accession>
<reference evidence="3" key="2">
    <citation type="submission" date="2025-09" db="UniProtKB">
        <authorList>
            <consortium name="Ensembl"/>
        </authorList>
    </citation>
    <scope>IDENTIFICATION</scope>
</reference>
<dbReference type="Gene3D" id="2.60.120.260">
    <property type="entry name" value="Galactose-binding domain-like"/>
    <property type="match status" value="2"/>
</dbReference>
<dbReference type="InterPro" id="IPR008979">
    <property type="entry name" value="Galactose-bd-like_sf"/>
</dbReference>
<feature type="domain" description="F5/8 type C" evidence="2">
    <location>
        <begin position="54"/>
        <end position="200"/>
    </location>
</feature>
<dbReference type="GO" id="GO:0038023">
    <property type="term" value="F:signaling receptor activity"/>
    <property type="evidence" value="ECO:0007669"/>
    <property type="project" value="TreeGrafter"/>
</dbReference>
<name>A0A671P0L7_9TELE</name>
<organism evidence="3 4">
    <name type="scientific">Sinocyclocheilus anshuiensis</name>
    <dbReference type="NCBI Taxonomy" id="1608454"/>
    <lineage>
        <taxon>Eukaryota</taxon>
        <taxon>Metazoa</taxon>
        <taxon>Chordata</taxon>
        <taxon>Craniata</taxon>
        <taxon>Vertebrata</taxon>
        <taxon>Euteleostomi</taxon>
        <taxon>Actinopterygii</taxon>
        <taxon>Neopterygii</taxon>
        <taxon>Teleostei</taxon>
        <taxon>Ostariophysi</taxon>
        <taxon>Cypriniformes</taxon>
        <taxon>Cyprinidae</taxon>
        <taxon>Cyprininae</taxon>
        <taxon>Sinocyclocheilus</taxon>
    </lineage>
</organism>
<dbReference type="PROSITE" id="PS01286">
    <property type="entry name" value="FA58C_2"/>
    <property type="match status" value="1"/>
</dbReference>
<evidence type="ECO:0000259" key="2">
    <source>
        <dbReference type="PROSITE" id="PS50022"/>
    </source>
</evidence>
<dbReference type="AlphaFoldDB" id="A0A671P0L7"/>
<sequence length="203" mass="23500">ASSEEPGFPQSSYDTKENIFFPPLIGRYVRLHPLHSYNYPTVRLEYCGCELDGCSVPLGMESGLIKDAQITASSLAFSWYPGQWHPWYARLNKHGTINAWKAKKPLKVFDKKKIRGHELGNEMLGNEMFVTAYTLEYSEDGKRWTKYTDDENCDQKVSGNTDNYGQVKNYIYPPIFSRFIRISPKQWQKSITMRVELLGCDFE</sequence>
<reference evidence="3" key="1">
    <citation type="submission" date="2025-08" db="UniProtKB">
        <authorList>
            <consortium name="Ensembl"/>
        </authorList>
    </citation>
    <scope>IDENTIFICATION</scope>
</reference>
<evidence type="ECO:0000313" key="3">
    <source>
        <dbReference type="Ensembl" id="ENSSANP00000051486.1"/>
    </source>
</evidence>
<dbReference type="FunFam" id="2.60.120.260:FF:000002">
    <property type="entry name" value="Coagulation factor VIII"/>
    <property type="match status" value="1"/>
</dbReference>
<feature type="domain" description="F5/8 type C" evidence="2">
    <location>
        <begin position="1"/>
        <end position="49"/>
    </location>
</feature>
<dbReference type="Pfam" id="PF00754">
    <property type="entry name" value="F5_F8_type_C"/>
    <property type="match status" value="1"/>
</dbReference>
<dbReference type="InterPro" id="IPR050633">
    <property type="entry name" value="Neuropilin_MCO_CoagFactor"/>
</dbReference>
<dbReference type="SUPFAM" id="SSF49785">
    <property type="entry name" value="Galactose-binding domain-like"/>
    <property type="match status" value="2"/>
</dbReference>
<keyword evidence="4" id="KW-1185">Reference proteome</keyword>
<dbReference type="PANTHER" id="PTHR46806:SF10">
    <property type="entry name" value="COAGULATION FACTOR V"/>
    <property type="match status" value="1"/>
</dbReference>
<dbReference type="SMART" id="SM00231">
    <property type="entry name" value="FA58C"/>
    <property type="match status" value="1"/>
</dbReference>
<evidence type="ECO:0000256" key="1">
    <source>
        <dbReference type="ARBA" id="ARBA00023157"/>
    </source>
</evidence>
<protein>
    <recommendedName>
        <fullName evidence="2">F5/8 type C domain-containing protein</fullName>
    </recommendedName>
</protein>
<dbReference type="InterPro" id="IPR000421">
    <property type="entry name" value="FA58C"/>
</dbReference>
<keyword evidence="1" id="KW-1015">Disulfide bond</keyword>
<dbReference type="CDD" id="cd00057">
    <property type="entry name" value="FA58C"/>
    <property type="match status" value="1"/>
</dbReference>
<dbReference type="GO" id="GO:0005886">
    <property type="term" value="C:plasma membrane"/>
    <property type="evidence" value="ECO:0007669"/>
    <property type="project" value="TreeGrafter"/>
</dbReference>
<evidence type="ECO:0000313" key="4">
    <source>
        <dbReference type="Proteomes" id="UP000472260"/>
    </source>
</evidence>
<dbReference type="PANTHER" id="PTHR46806">
    <property type="entry name" value="F5/8 TYPE C DOMAIN-CONTAINING PROTEIN"/>
    <property type="match status" value="1"/>
</dbReference>
<dbReference type="Ensembl" id="ENSSANT00000054721.1">
    <property type="protein sequence ID" value="ENSSANP00000051486.1"/>
    <property type="gene ID" value="ENSSANG00000025792.1"/>
</dbReference>
<proteinExistence type="predicted"/>
<dbReference type="PROSITE" id="PS50022">
    <property type="entry name" value="FA58C_3"/>
    <property type="match status" value="2"/>
</dbReference>
<dbReference type="Proteomes" id="UP000472260">
    <property type="component" value="Unassembled WGS sequence"/>
</dbReference>